<dbReference type="RefSeq" id="XP_018137431.1">
    <property type="nucleotide sequence ID" value="XM_018288835.1"/>
</dbReference>
<dbReference type="Pfam" id="PF09797">
    <property type="entry name" value="NatB_MDM20"/>
    <property type="match status" value="1"/>
</dbReference>
<evidence type="ECO:0000313" key="1">
    <source>
        <dbReference type="EMBL" id="OAQ59407.1"/>
    </source>
</evidence>
<protein>
    <submittedName>
        <fullName evidence="1">Cytoskeleton organization protein</fullName>
    </submittedName>
</protein>
<gene>
    <name evidence="1" type="ORF">VFPPC_10466</name>
</gene>
<dbReference type="GeneID" id="28852829"/>
<dbReference type="STRING" id="1380566.A0A179F1S9"/>
<reference evidence="1 2" key="1">
    <citation type="journal article" date="2016" name="PLoS Pathog.">
        <title>Biosynthesis of antibiotic leucinostatins in bio-control fungus Purpureocillium lilacinum and their inhibition on phytophthora revealed by genome mining.</title>
        <authorList>
            <person name="Wang G."/>
            <person name="Liu Z."/>
            <person name="Lin R."/>
            <person name="Li E."/>
            <person name="Mao Z."/>
            <person name="Ling J."/>
            <person name="Yang Y."/>
            <person name="Yin W.B."/>
            <person name="Xie B."/>
        </authorList>
    </citation>
    <scope>NUCLEOTIDE SEQUENCE [LARGE SCALE GENOMIC DNA]</scope>
    <source>
        <strain evidence="1">170</strain>
    </source>
</reference>
<sequence length="981" mass="109221">MSRQRPRLRNGVDIQLQSAFQDGNWSVAMRLASQRARTFNDQYFDIVKICAESQLDDPNTKFAAVAAVDKFVKDGTVVKDVDGIDLLEWATLDLISEDAFPETLGPLRVRAVKAAPKDKIASTRCLQSCLLHWDLVSAQQIAAMIDRSSAQERDFMFWNIIITHMLATSSQSPPEKKKLYGMLALKQIERAAQLTEQAHTSKSEETPARGIKTEEEILLLYDIIETHGTADDVQKLTQSSLFSPVAQFRLGRKELFQRTAARYRKQQEWEALYSLCEACLSHTDENGELSLLACDWLVWKNFIQAASHLRNSNIEATERVQKLLVKLAQYKGLKPIYKRNVILARVSAAFILKTNDVDDIKDGQPSSLRLRELVNYIQDQKTSAACFDDVKELLELLDVAGLKYMAYTYTPELAKSVKDPVLSARVNLLALKIQYLLSTCPIGRAPIAGEKPSSRCLACDAQFASESCPVCLAKISSAALRAYKSATKDFAENPTGQNELLPELSMLVAFCNVQLAFQSRLGYIHSSPPASQYLLRALFVLEHQAFLTPKHSQISLVLVQLHLLLGSAHRSREAWHGLAVKRTIVDSLAPIFYDRLSTIAPIILDSSDSWGWELIETLRSHFSVSLKLKMPRRLIDAFEAGSYGSILDMPKYIENLRSGCTRAMSLVEEVRADRLLGEPCGEFLNDPRFYEVPDDLVLRSVVDYGSFPSWESSSSQPIYDRLRLGPAPSNTRSHLGLLAEAFQDILLYRPPTVYKATAAVMGIDYTFVIEMMGRLSNSMAKFMGKASAHCTSSEILYYETVNLLATLLPLCVGIDKSAPLPDILKQITDAVKASITTQLDELPTLDGTVGNVVATLRSFHGITMLHDTAMAAKLATQWILSFNEREKERDRSGSSNLPKEVISQVKAVQTASESALKAAKELVAKLKSEIGTGSEFGGKLRTWVFEDAGGELNELVEDGTVKEVVASWRQNIAGWGQVKWE</sequence>
<proteinExistence type="predicted"/>
<comment type="caution">
    <text evidence="1">The sequence shown here is derived from an EMBL/GenBank/DDBJ whole genome shotgun (WGS) entry which is preliminary data.</text>
</comment>
<dbReference type="OrthoDB" id="1874341at2759"/>
<organism evidence="1 2">
    <name type="scientific">Pochonia chlamydosporia 170</name>
    <dbReference type="NCBI Taxonomy" id="1380566"/>
    <lineage>
        <taxon>Eukaryota</taxon>
        <taxon>Fungi</taxon>
        <taxon>Dikarya</taxon>
        <taxon>Ascomycota</taxon>
        <taxon>Pezizomycotina</taxon>
        <taxon>Sordariomycetes</taxon>
        <taxon>Hypocreomycetidae</taxon>
        <taxon>Hypocreales</taxon>
        <taxon>Clavicipitaceae</taxon>
        <taxon>Pochonia</taxon>
    </lineage>
</organism>
<evidence type="ECO:0000313" key="2">
    <source>
        <dbReference type="Proteomes" id="UP000078397"/>
    </source>
</evidence>
<keyword evidence="2" id="KW-1185">Reference proteome</keyword>
<name>A0A179F1S9_METCM</name>
<dbReference type="EMBL" id="LSBJ02000011">
    <property type="protein sequence ID" value="OAQ59407.1"/>
    <property type="molecule type" value="Genomic_DNA"/>
</dbReference>
<accession>A0A179F1S9</accession>
<dbReference type="KEGG" id="pchm:VFPPC_10466"/>
<dbReference type="AlphaFoldDB" id="A0A179F1S9"/>
<dbReference type="Proteomes" id="UP000078397">
    <property type="component" value="Unassembled WGS sequence"/>
</dbReference>
<dbReference type="InterPro" id="IPR019183">
    <property type="entry name" value="NAA25_NatB_aux_su"/>
</dbReference>